<keyword evidence="1" id="KW-1133">Transmembrane helix</keyword>
<feature type="transmembrane region" description="Helical" evidence="1">
    <location>
        <begin position="71"/>
        <end position="90"/>
    </location>
</feature>
<dbReference type="RefSeq" id="WP_245128794.1">
    <property type="nucleotide sequence ID" value="NZ_JALJEJ010000002.1"/>
</dbReference>
<feature type="transmembrane region" description="Helical" evidence="1">
    <location>
        <begin position="97"/>
        <end position="115"/>
    </location>
</feature>
<feature type="transmembrane region" description="Helical" evidence="1">
    <location>
        <begin position="42"/>
        <end position="65"/>
    </location>
</feature>
<dbReference type="EMBL" id="JALJEJ010000002">
    <property type="protein sequence ID" value="MCJ8208959.1"/>
    <property type="molecule type" value="Genomic_DNA"/>
</dbReference>
<evidence type="ECO:0000256" key="1">
    <source>
        <dbReference type="SAM" id="Phobius"/>
    </source>
</evidence>
<keyword evidence="3" id="KW-1185">Reference proteome</keyword>
<evidence type="ECO:0000313" key="3">
    <source>
        <dbReference type="Proteomes" id="UP001139450"/>
    </source>
</evidence>
<organism evidence="2 3">
    <name type="scientific">Mucilaginibacter straminoryzae</name>
    <dbReference type="NCBI Taxonomy" id="2932774"/>
    <lineage>
        <taxon>Bacteria</taxon>
        <taxon>Pseudomonadati</taxon>
        <taxon>Bacteroidota</taxon>
        <taxon>Sphingobacteriia</taxon>
        <taxon>Sphingobacteriales</taxon>
        <taxon>Sphingobacteriaceae</taxon>
        <taxon>Mucilaginibacter</taxon>
    </lineage>
</organism>
<proteinExistence type="predicted"/>
<keyword evidence="1" id="KW-0472">Membrane</keyword>
<evidence type="ECO:0000313" key="2">
    <source>
        <dbReference type="EMBL" id="MCJ8208959.1"/>
    </source>
</evidence>
<name>A0A9X1X0L8_9SPHI</name>
<keyword evidence="1" id="KW-0812">Transmembrane</keyword>
<accession>A0A9X1X0L8</accession>
<sequence>MATLKTIAPATWTVDGHAAEARTSLRERFLAFADSQAPNRTLWFFITLMVHGVFLLALPATLVYYFNAPEYVVGITLVCFFANLIANMGGAGIRATLSFFAASVLIHLVMTLIFVL</sequence>
<protein>
    <submittedName>
        <fullName evidence="2">Uncharacterized protein</fullName>
    </submittedName>
</protein>
<comment type="caution">
    <text evidence="2">The sequence shown here is derived from an EMBL/GenBank/DDBJ whole genome shotgun (WGS) entry which is preliminary data.</text>
</comment>
<dbReference type="AlphaFoldDB" id="A0A9X1X0L8"/>
<gene>
    <name evidence="2" type="ORF">MUY27_04510</name>
</gene>
<reference evidence="2" key="1">
    <citation type="submission" date="2022-04" db="EMBL/GenBank/DDBJ databases">
        <title>Mucilaginibacter sp. RS28 isolated from freshwater.</title>
        <authorList>
            <person name="Ko S.-R."/>
        </authorList>
    </citation>
    <scope>NUCLEOTIDE SEQUENCE</scope>
    <source>
        <strain evidence="2">RS28</strain>
    </source>
</reference>
<dbReference type="Proteomes" id="UP001139450">
    <property type="component" value="Unassembled WGS sequence"/>
</dbReference>